<evidence type="ECO:0000256" key="2">
    <source>
        <dbReference type="SAM" id="Phobius"/>
    </source>
</evidence>
<dbReference type="InterPro" id="IPR016936">
    <property type="entry name" value="UCP029693"/>
</dbReference>
<gene>
    <name evidence="3" type="ORF">QLQ83_16055</name>
</gene>
<name>A0ABT6V2Z3_9GAMM</name>
<feature type="region of interest" description="Disordered" evidence="1">
    <location>
        <begin position="329"/>
        <end position="501"/>
    </location>
</feature>
<keyword evidence="2" id="KW-1133">Transmembrane helix</keyword>
<reference evidence="3 4" key="1">
    <citation type="submission" date="2023-04" db="EMBL/GenBank/DDBJ databases">
        <title>Halomonas strains isolated from rhizosphere soil.</title>
        <authorList>
            <person name="Xu L."/>
            <person name="Sun J.-Q."/>
        </authorList>
    </citation>
    <scope>NUCLEOTIDE SEQUENCE [LARGE SCALE GENOMIC DNA]</scope>
    <source>
        <strain evidence="3 4">LR5S20</strain>
    </source>
</reference>
<evidence type="ECO:0000313" key="3">
    <source>
        <dbReference type="EMBL" id="MDI5892603.1"/>
    </source>
</evidence>
<dbReference type="Proteomes" id="UP001225957">
    <property type="component" value="Unassembled WGS sequence"/>
</dbReference>
<keyword evidence="2" id="KW-0812">Transmembrane</keyword>
<comment type="caution">
    <text evidence="3">The sequence shown here is derived from an EMBL/GenBank/DDBJ whole genome shotgun (WGS) entry which is preliminary data.</text>
</comment>
<evidence type="ECO:0000256" key="1">
    <source>
        <dbReference type="SAM" id="MobiDB-lite"/>
    </source>
</evidence>
<accession>A0ABT6V2Z3</accession>
<feature type="compositionally biased region" description="Acidic residues" evidence="1">
    <location>
        <begin position="356"/>
        <end position="399"/>
    </location>
</feature>
<keyword evidence="4" id="KW-1185">Reference proteome</keyword>
<feature type="compositionally biased region" description="Low complexity" evidence="1">
    <location>
        <begin position="460"/>
        <end position="471"/>
    </location>
</feature>
<evidence type="ECO:0000313" key="4">
    <source>
        <dbReference type="Proteomes" id="UP001225957"/>
    </source>
</evidence>
<feature type="transmembrane region" description="Helical" evidence="2">
    <location>
        <begin position="30"/>
        <end position="48"/>
    </location>
</feature>
<protein>
    <submittedName>
        <fullName evidence="3">DUF2333 family protein</fullName>
    </submittedName>
</protein>
<feature type="compositionally biased region" description="Low complexity" evidence="1">
    <location>
        <begin position="332"/>
        <end position="348"/>
    </location>
</feature>
<feature type="compositionally biased region" description="Acidic residues" evidence="1">
    <location>
        <begin position="428"/>
        <end position="438"/>
    </location>
</feature>
<organism evidence="3 4">
    <name type="scientific">Halomonas rhizosphaerae</name>
    <dbReference type="NCBI Taxonomy" id="3043296"/>
    <lineage>
        <taxon>Bacteria</taxon>
        <taxon>Pseudomonadati</taxon>
        <taxon>Pseudomonadota</taxon>
        <taxon>Gammaproteobacteria</taxon>
        <taxon>Oceanospirillales</taxon>
        <taxon>Halomonadaceae</taxon>
        <taxon>Halomonas</taxon>
    </lineage>
</organism>
<dbReference type="RefSeq" id="WP_282736519.1">
    <property type="nucleotide sequence ID" value="NZ_JASCQP010000035.1"/>
</dbReference>
<sequence>MALTEKGGARRRSRTEVLERPEYGWIWKPLLALLVIYLVVCLGLGIWWSRTPESFDVEQAVAEQRGEGSGSPAARGAVTTAGLMTLIETLLEKPGGYLRNDIAPPGLWLDNMPAWELGVLSQARRLSRSLPAMEQSSAPVLEGVQERLMGDSRDWLYPSTEKRLEQALEELDGYLDSLGEGGGAAFGDQGQGLAAWLEAITGTLDDLGLRLSASIGSRDELRDLDIDADALPARTPWYRVDNVFFEARGQAWALMHLLEAVRRDQADVLASAGVTEHWELLVAELERSQRRLWSPVVLNGSGFGIFANHSLVLANHMVRARDLAREVTEGLAEVTPTPAPTASEPPVVEVERSEDAAEEAPADEGEGEMPASSEEEPVEEAATDEGEEAMAAPDNDDGTEAQAVDEQAGDSGEGEMTSPGGEQTPAEAAEEGSDEASSDDATATEGDQMPAEAAEDGSDDASSGDATATDGEQMPSDAAKEGSADASADEDVTAEDGQPAN</sequence>
<dbReference type="Pfam" id="PF10095">
    <property type="entry name" value="DUF2333"/>
    <property type="match status" value="1"/>
</dbReference>
<proteinExistence type="predicted"/>
<keyword evidence="2" id="KW-0472">Membrane</keyword>
<dbReference type="EMBL" id="JASCQP010000035">
    <property type="protein sequence ID" value="MDI5892603.1"/>
    <property type="molecule type" value="Genomic_DNA"/>
</dbReference>